<dbReference type="PANTHER" id="PTHR11532">
    <property type="entry name" value="PROTEASE M14 CARBOXYPEPTIDASE"/>
    <property type="match status" value="1"/>
</dbReference>
<dbReference type="PROSITE" id="PS52035">
    <property type="entry name" value="PEPTIDASE_M14"/>
    <property type="match status" value="1"/>
</dbReference>
<dbReference type="PROSITE" id="PS00132">
    <property type="entry name" value="CARBOXYPEPT_ZN_1"/>
    <property type="match status" value="1"/>
</dbReference>
<keyword evidence="10" id="KW-1133">Transmembrane helix</keyword>
<keyword evidence="6" id="KW-0378">Hydrolase</keyword>
<dbReference type="Gene3D" id="2.60.40.1120">
    <property type="entry name" value="Carboxypeptidase-like, regulatory domain"/>
    <property type="match status" value="1"/>
</dbReference>
<keyword evidence="7" id="KW-0862">Zinc</keyword>
<dbReference type="PROSITE" id="PS00133">
    <property type="entry name" value="CARBOXYPEPT_ZN_2"/>
    <property type="match status" value="1"/>
</dbReference>
<dbReference type="OMA" id="CEEYRHG"/>
<evidence type="ECO:0000256" key="8">
    <source>
        <dbReference type="ARBA" id="ARBA00023180"/>
    </source>
</evidence>
<dbReference type="GO" id="GO:0010008">
    <property type="term" value="C:endosome membrane"/>
    <property type="evidence" value="ECO:0007669"/>
    <property type="project" value="EnsemblPlants"/>
</dbReference>
<dbReference type="InterPro" id="IPR000834">
    <property type="entry name" value="Peptidase_M14"/>
</dbReference>
<keyword evidence="3" id="KW-0121">Carboxypeptidase</keyword>
<evidence type="ECO:0000256" key="5">
    <source>
        <dbReference type="ARBA" id="ARBA00022723"/>
    </source>
</evidence>
<evidence type="ECO:0000313" key="12">
    <source>
        <dbReference type="EnsemblPlants" id="Kaladp1319s0013.1.v1.1"/>
    </source>
</evidence>
<dbReference type="InterPro" id="IPR057246">
    <property type="entry name" value="CARBOXYPEPT_ZN_1"/>
</dbReference>
<sequence length="507" mass="56320">MAEARPRWLFAPSPMDLSSIFLLYLLILSLIQLSSFPALISARGGARGHHFSDGDFDGLSRKLLEDHPISDELARGYMTNSDLEKAVKAFGRRCGNISRIYSIGNSVQGVPLWVIEISDRPGIGEPKPAFKFVGNVHGDEPVGRELLLLLANWLCDNYLKDPLATLIIQKVHLHVLPSMNPDGFALRIRNNANNIDLNRDFPDQFFPMNDEEELRQPETRAIMKWLREIRFTASASLHGGALVANYPWDGTEDKRKNYFSCPDDETFRFLASIYSHSHYNMSTSKEFEGGITNGASWYPIYGGMQDWNYIHAGCFELTLEISDDKWPSASELPTIWDYNKMSMLNLVAGVVKTGIHGRIFSSDKGRPLPASITINGINYSVQASKQFADYHRLLAPGNQYEVQVVMPGYKSKATAVVLHEKGMSLDFILDPAAPGPENSKELVSVDCSNEWGNGIGVVGSAGMTNLQISVVLLLILLSLCVLLQKRGLLGFVKHRQSPAGSKRSTTL</sequence>
<dbReference type="AlphaFoldDB" id="A0A7N0VN91"/>
<dbReference type="InterPro" id="IPR057247">
    <property type="entry name" value="CARBOXYPEPT_ZN_2"/>
</dbReference>
<dbReference type="InterPro" id="IPR050753">
    <property type="entry name" value="Peptidase_M14_domain"/>
</dbReference>
<evidence type="ECO:0000313" key="13">
    <source>
        <dbReference type="Proteomes" id="UP000594263"/>
    </source>
</evidence>
<dbReference type="SMART" id="SM00631">
    <property type="entry name" value="Zn_pept"/>
    <property type="match status" value="1"/>
</dbReference>
<dbReference type="EnsemblPlants" id="Kaladp1319s0013.1.v1.1">
    <property type="protein sequence ID" value="Kaladp1319s0013.1.v1.1"/>
    <property type="gene ID" value="Kaladp1319s0013.v1.1"/>
</dbReference>
<proteinExistence type="inferred from homology"/>
<evidence type="ECO:0000256" key="7">
    <source>
        <dbReference type="ARBA" id="ARBA00022833"/>
    </source>
</evidence>
<evidence type="ECO:0000256" key="3">
    <source>
        <dbReference type="ARBA" id="ARBA00022645"/>
    </source>
</evidence>
<evidence type="ECO:0000256" key="6">
    <source>
        <dbReference type="ARBA" id="ARBA00022801"/>
    </source>
</evidence>
<dbReference type="GO" id="GO:0005615">
    <property type="term" value="C:extracellular space"/>
    <property type="evidence" value="ECO:0007669"/>
    <property type="project" value="TreeGrafter"/>
</dbReference>
<evidence type="ECO:0000256" key="10">
    <source>
        <dbReference type="SAM" id="Phobius"/>
    </source>
</evidence>
<keyword evidence="10" id="KW-0812">Transmembrane</keyword>
<feature type="domain" description="Peptidase M14" evidence="11">
    <location>
        <begin position="76"/>
        <end position="350"/>
    </location>
</feature>
<dbReference type="Gene3D" id="3.40.630.10">
    <property type="entry name" value="Zn peptidases"/>
    <property type="match status" value="1"/>
</dbReference>
<comment type="cofactor">
    <cofactor evidence="1">
        <name>Zn(2+)</name>
        <dbReference type="ChEBI" id="CHEBI:29105"/>
    </cofactor>
</comment>
<protein>
    <recommendedName>
        <fullName evidence="11">Peptidase M14 domain-containing protein</fullName>
    </recommendedName>
</protein>
<dbReference type="FunFam" id="3.40.630.10:FF:000020">
    <property type="entry name" value="Carboxypeptidase D"/>
    <property type="match status" value="1"/>
</dbReference>
<feature type="transmembrane region" description="Helical" evidence="10">
    <location>
        <begin position="466"/>
        <end position="483"/>
    </location>
</feature>
<keyword evidence="13" id="KW-1185">Reference proteome</keyword>
<dbReference type="SUPFAM" id="SSF53187">
    <property type="entry name" value="Zn-dependent exopeptidases"/>
    <property type="match status" value="1"/>
</dbReference>
<dbReference type="GO" id="GO:0016485">
    <property type="term" value="P:protein processing"/>
    <property type="evidence" value="ECO:0007669"/>
    <property type="project" value="TreeGrafter"/>
</dbReference>
<dbReference type="CDD" id="cd18172">
    <property type="entry name" value="M14_CP_plant"/>
    <property type="match status" value="1"/>
</dbReference>
<keyword evidence="4" id="KW-0645">Protease</keyword>
<dbReference type="Proteomes" id="UP000594263">
    <property type="component" value="Unplaced"/>
</dbReference>
<dbReference type="InterPro" id="IPR008969">
    <property type="entry name" value="CarboxyPept-like_regulatory"/>
</dbReference>
<organism evidence="12 13">
    <name type="scientific">Kalanchoe fedtschenkoi</name>
    <name type="common">Lavender scallops</name>
    <name type="synonym">South American air plant</name>
    <dbReference type="NCBI Taxonomy" id="63787"/>
    <lineage>
        <taxon>Eukaryota</taxon>
        <taxon>Viridiplantae</taxon>
        <taxon>Streptophyta</taxon>
        <taxon>Embryophyta</taxon>
        <taxon>Tracheophyta</taxon>
        <taxon>Spermatophyta</taxon>
        <taxon>Magnoliopsida</taxon>
        <taxon>eudicotyledons</taxon>
        <taxon>Gunneridae</taxon>
        <taxon>Pentapetalae</taxon>
        <taxon>Saxifragales</taxon>
        <taxon>Crassulaceae</taxon>
        <taxon>Kalanchoe</taxon>
    </lineage>
</organism>
<dbReference type="PRINTS" id="PR00765">
    <property type="entry name" value="CRBOXYPTASEA"/>
</dbReference>
<comment type="similarity">
    <text evidence="2 9">Belongs to the peptidase M14 family.</text>
</comment>
<accession>A0A7N0VN91</accession>
<reference evidence="12" key="1">
    <citation type="submission" date="2021-01" db="UniProtKB">
        <authorList>
            <consortium name="EnsemblPlants"/>
        </authorList>
    </citation>
    <scope>IDENTIFICATION</scope>
</reference>
<dbReference type="PANTHER" id="PTHR11532:SF57">
    <property type="entry name" value="CARBOXYPEPTIDASE D, B"/>
    <property type="match status" value="1"/>
</dbReference>
<evidence type="ECO:0000259" key="11">
    <source>
        <dbReference type="PROSITE" id="PS52035"/>
    </source>
</evidence>
<keyword evidence="10" id="KW-0472">Membrane</keyword>
<evidence type="ECO:0000256" key="1">
    <source>
        <dbReference type="ARBA" id="ARBA00001947"/>
    </source>
</evidence>
<feature type="active site" description="Proton donor/acceptor" evidence="9">
    <location>
        <position position="320"/>
    </location>
</feature>
<dbReference type="CDD" id="cd11308">
    <property type="entry name" value="Peptidase_M14NE-CP-C_like"/>
    <property type="match status" value="1"/>
</dbReference>
<dbReference type="Pfam" id="PF00246">
    <property type="entry name" value="Peptidase_M14"/>
    <property type="match status" value="1"/>
</dbReference>
<dbReference type="SUPFAM" id="SSF49464">
    <property type="entry name" value="Carboxypeptidase regulatory domain-like"/>
    <property type="match status" value="1"/>
</dbReference>
<dbReference type="GO" id="GO:0006518">
    <property type="term" value="P:peptide metabolic process"/>
    <property type="evidence" value="ECO:0007669"/>
    <property type="project" value="TreeGrafter"/>
</dbReference>
<keyword evidence="5" id="KW-0479">Metal-binding</keyword>
<keyword evidence="8" id="KW-0325">Glycoprotein</keyword>
<evidence type="ECO:0000256" key="4">
    <source>
        <dbReference type="ARBA" id="ARBA00022670"/>
    </source>
</evidence>
<evidence type="ECO:0000256" key="9">
    <source>
        <dbReference type="PROSITE-ProRule" id="PRU01379"/>
    </source>
</evidence>
<dbReference type="GO" id="GO:0004181">
    <property type="term" value="F:metallocarboxypeptidase activity"/>
    <property type="evidence" value="ECO:0007669"/>
    <property type="project" value="EnsemblPlants"/>
</dbReference>
<name>A0A7N0VN91_KALFE</name>
<dbReference type="GO" id="GO:0008270">
    <property type="term" value="F:zinc ion binding"/>
    <property type="evidence" value="ECO:0007669"/>
    <property type="project" value="InterPro"/>
</dbReference>
<dbReference type="Gramene" id="Kaladp1319s0013.1.v1.1">
    <property type="protein sequence ID" value="Kaladp1319s0013.1.v1.1"/>
    <property type="gene ID" value="Kaladp1319s0013.v1.1"/>
</dbReference>
<evidence type="ECO:0000256" key="2">
    <source>
        <dbReference type="ARBA" id="ARBA00005988"/>
    </source>
</evidence>